<dbReference type="EMBL" id="AE017346">
    <property type="protein sequence ID" value="AAW44157.2"/>
    <property type="molecule type" value="Genomic_DNA"/>
</dbReference>
<proteinExistence type="predicted"/>
<dbReference type="InParanoid" id="Q5KFY8"/>
<sequence length="608" mass="69674">MADEVIEEYMQPRELSDDELWMAWGKFDKLPADILYDLDDYSTPTHYSSMRITYDLMSPGASADLHSLRLAKASIWETAEKLMTPFDDRGMSFSRSYQNTKFGNLQKPLAKRLDELENLKEKANKKYRDGDFQEALKGYTTAWKEVLPHHVEALPECDPNRPRLGYLEAVVFANMSATCITLSKAISKKDGERKFTRMALRCAWVTFELREFAAATTVRNALLRANETLRKLHGSNQKLAPQYQQMSQYYTQQCKALENISKDTLFKDLDAELKIAPPSLAVLQTFGPRAWAQDWIQALPPILRPPPVETMEQRKKPRDLTPYELWAGWGDLPIGEWHKGLESFEMDILHPYLRVMYELSSSGRRRELNNLRLAKFDILRTIMLSTIGDVEFDLFMKMIKGKPVDERPLKEKVAIAELKKANANKIYRRGDILEAAAEYLFAWSMILPYHTTALAPSDPIRADLGKFESALWCNLSAAFIGIGKEPGDEMGSAGFRGLAYRCAWAAFEEREYATVSTVKNACLRAKDNFYLSRLGGGNDLEKQVTDVRTFFVKQAELLSDLPKDMMYADAPASKKLPIPDRETMKHFGPNIWPREQDMEELHEPFTFM</sequence>
<dbReference type="Proteomes" id="UP000002149">
    <property type="component" value="Chromosome 6"/>
</dbReference>
<dbReference type="KEGG" id="cne:CNF00130"/>
<organism evidence="1 2">
    <name type="scientific">Cryptococcus deneoformans (strain JEC21 / ATCC MYA-565)</name>
    <name type="common">Cryptococcus neoformans var. neoformans serotype D</name>
    <dbReference type="NCBI Taxonomy" id="214684"/>
    <lineage>
        <taxon>Eukaryota</taxon>
        <taxon>Fungi</taxon>
        <taxon>Dikarya</taxon>
        <taxon>Basidiomycota</taxon>
        <taxon>Agaricomycotina</taxon>
        <taxon>Tremellomycetes</taxon>
        <taxon>Tremellales</taxon>
        <taxon>Cryptococcaceae</taxon>
        <taxon>Cryptococcus</taxon>
        <taxon>Cryptococcus neoformans species complex</taxon>
    </lineage>
</organism>
<dbReference type="HOGENOM" id="CLU_449053_0_0_1"/>
<dbReference type="AlphaFoldDB" id="Q5KFY8"/>
<evidence type="ECO:0000313" key="2">
    <source>
        <dbReference type="Proteomes" id="UP000002149"/>
    </source>
</evidence>
<dbReference type="InterPro" id="IPR052769">
    <property type="entry name" value="TPR_domain_protein"/>
</dbReference>
<dbReference type="RefSeq" id="XP_024513071.1">
    <property type="nucleotide sequence ID" value="XM_024657315.1"/>
</dbReference>
<dbReference type="VEuPathDB" id="FungiDB:CNF00130"/>
<evidence type="ECO:0000313" key="1">
    <source>
        <dbReference type="EMBL" id="AAW44157.2"/>
    </source>
</evidence>
<dbReference type="PANTHER" id="PTHR46014:SF1">
    <property type="entry name" value="TETRATRICOPEPTIDE REPEAT PROTEIN 1"/>
    <property type="match status" value="1"/>
</dbReference>
<dbReference type="SUPFAM" id="SSF48452">
    <property type="entry name" value="TPR-like"/>
    <property type="match status" value="1"/>
</dbReference>
<dbReference type="PANTHER" id="PTHR46014">
    <property type="entry name" value="TETRATRICOPEPTIDE REPEAT PROTEIN 1"/>
    <property type="match status" value="1"/>
</dbReference>
<gene>
    <name evidence="1" type="ordered locus">CNF00130</name>
</gene>
<dbReference type="PaxDb" id="214684-Q5KFY8"/>
<reference evidence="1 2" key="1">
    <citation type="journal article" date="2005" name="Science">
        <title>The genome of the basidiomycetous yeast and human pathogen Cryptococcus neoformans.</title>
        <authorList>
            <person name="Loftus B.J."/>
            <person name="Fung E."/>
            <person name="Roncaglia P."/>
            <person name="Rowley D."/>
            <person name="Amedeo P."/>
            <person name="Bruno D."/>
            <person name="Vamathevan J."/>
            <person name="Miranda M."/>
            <person name="Anderson I.J."/>
            <person name="Fraser J.A."/>
            <person name="Allen J.E."/>
            <person name="Bosdet I.E."/>
            <person name="Brent M.R."/>
            <person name="Chiu R."/>
            <person name="Doering T.L."/>
            <person name="Donlin M.J."/>
            <person name="D'Souza C.A."/>
            <person name="Fox D.S."/>
            <person name="Grinberg V."/>
            <person name="Fu J."/>
            <person name="Fukushima M."/>
            <person name="Haas B.J."/>
            <person name="Huang J.C."/>
            <person name="Janbon G."/>
            <person name="Jones S.J."/>
            <person name="Koo H.L."/>
            <person name="Krzywinski M.I."/>
            <person name="Kwon-Chung J.K."/>
            <person name="Lengeler K.B."/>
            <person name="Maiti R."/>
            <person name="Marra M.A."/>
            <person name="Marra R.E."/>
            <person name="Mathewson C.A."/>
            <person name="Mitchell T.G."/>
            <person name="Pertea M."/>
            <person name="Riggs F.R."/>
            <person name="Salzberg S.L."/>
            <person name="Schein J.E."/>
            <person name="Shvartsbeyn A."/>
            <person name="Shin H."/>
            <person name="Shumway M."/>
            <person name="Specht C.A."/>
            <person name="Suh B.B."/>
            <person name="Tenney A."/>
            <person name="Utterback T.R."/>
            <person name="Wickes B.L."/>
            <person name="Wortman J.R."/>
            <person name="Wye N.H."/>
            <person name="Kronstad J.W."/>
            <person name="Lodge J.K."/>
            <person name="Heitman J."/>
            <person name="Davis R.W."/>
            <person name="Fraser C.M."/>
            <person name="Hyman R.W."/>
        </authorList>
    </citation>
    <scope>NUCLEOTIDE SEQUENCE [LARGE SCALE GENOMIC DNA]</scope>
    <source>
        <strain evidence="2">JEC21 / ATCC MYA-565</strain>
    </source>
</reference>
<dbReference type="GeneID" id="3258114"/>
<name>Q5KFY8_CRYD1</name>
<dbReference type="InterPro" id="IPR011990">
    <property type="entry name" value="TPR-like_helical_dom_sf"/>
</dbReference>
<dbReference type="Gene3D" id="1.25.40.10">
    <property type="entry name" value="Tetratricopeptide repeat domain"/>
    <property type="match status" value="1"/>
</dbReference>
<keyword evidence="2" id="KW-1185">Reference proteome</keyword>
<protein>
    <submittedName>
        <fullName evidence="1">Expressed protein</fullName>
    </submittedName>
</protein>
<accession>Q5KFY8</accession>
<dbReference type="OrthoDB" id="2567950at2759"/>